<dbReference type="OrthoDB" id="2688393at2759"/>
<feature type="non-terminal residue" evidence="1">
    <location>
        <position position="1"/>
    </location>
</feature>
<dbReference type="AlphaFoldDB" id="A0A4S8LU46"/>
<protein>
    <submittedName>
        <fullName evidence="1">Uncharacterized protein</fullName>
    </submittedName>
</protein>
<sequence length="186" mass="21802">DEVDVREKAEYPDSTAGEAIGLDQGVHERWKKLFKGKASEMKEGDEHFHPFSSKLDWEIVRWAISEQISQTSFNKLLEIPEMKERLGLGFHNARSMLQKVDSIPERCGEWKIKQIRFKDRASQGIEETFHVYHHDPVKAVQALWGDPAFADHLVYKPSRIFTQGAQDQRSRIYSEMWTGKWWWAVQ</sequence>
<accession>A0A4S8LU46</accession>
<proteinExistence type="predicted"/>
<name>A0A4S8LU46_DENBC</name>
<dbReference type="InterPro" id="IPR041078">
    <property type="entry name" value="Plavaka"/>
</dbReference>
<evidence type="ECO:0000313" key="1">
    <source>
        <dbReference type="EMBL" id="THU92880.1"/>
    </source>
</evidence>
<feature type="non-terminal residue" evidence="1">
    <location>
        <position position="186"/>
    </location>
</feature>
<dbReference type="Pfam" id="PF18759">
    <property type="entry name" value="Plavaka"/>
    <property type="match status" value="1"/>
</dbReference>
<dbReference type="Proteomes" id="UP000297245">
    <property type="component" value="Unassembled WGS sequence"/>
</dbReference>
<keyword evidence="2" id="KW-1185">Reference proteome</keyword>
<gene>
    <name evidence="1" type="ORF">K435DRAFT_580260</name>
</gene>
<organism evidence="1 2">
    <name type="scientific">Dendrothele bispora (strain CBS 962.96)</name>
    <dbReference type="NCBI Taxonomy" id="1314807"/>
    <lineage>
        <taxon>Eukaryota</taxon>
        <taxon>Fungi</taxon>
        <taxon>Dikarya</taxon>
        <taxon>Basidiomycota</taxon>
        <taxon>Agaricomycotina</taxon>
        <taxon>Agaricomycetes</taxon>
        <taxon>Agaricomycetidae</taxon>
        <taxon>Agaricales</taxon>
        <taxon>Agaricales incertae sedis</taxon>
        <taxon>Dendrothele</taxon>
    </lineage>
</organism>
<reference evidence="1 2" key="1">
    <citation type="journal article" date="2019" name="Nat. Ecol. Evol.">
        <title>Megaphylogeny resolves global patterns of mushroom evolution.</title>
        <authorList>
            <person name="Varga T."/>
            <person name="Krizsan K."/>
            <person name="Foldi C."/>
            <person name="Dima B."/>
            <person name="Sanchez-Garcia M."/>
            <person name="Sanchez-Ramirez S."/>
            <person name="Szollosi G.J."/>
            <person name="Szarkandi J.G."/>
            <person name="Papp V."/>
            <person name="Albert L."/>
            <person name="Andreopoulos W."/>
            <person name="Angelini C."/>
            <person name="Antonin V."/>
            <person name="Barry K.W."/>
            <person name="Bougher N.L."/>
            <person name="Buchanan P."/>
            <person name="Buyck B."/>
            <person name="Bense V."/>
            <person name="Catcheside P."/>
            <person name="Chovatia M."/>
            <person name="Cooper J."/>
            <person name="Damon W."/>
            <person name="Desjardin D."/>
            <person name="Finy P."/>
            <person name="Geml J."/>
            <person name="Haridas S."/>
            <person name="Hughes K."/>
            <person name="Justo A."/>
            <person name="Karasinski D."/>
            <person name="Kautmanova I."/>
            <person name="Kiss B."/>
            <person name="Kocsube S."/>
            <person name="Kotiranta H."/>
            <person name="LaButti K.M."/>
            <person name="Lechner B.E."/>
            <person name="Liimatainen K."/>
            <person name="Lipzen A."/>
            <person name="Lukacs Z."/>
            <person name="Mihaltcheva S."/>
            <person name="Morgado L.N."/>
            <person name="Niskanen T."/>
            <person name="Noordeloos M.E."/>
            <person name="Ohm R.A."/>
            <person name="Ortiz-Santana B."/>
            <person name="Ovrebo C."/>
            <person name="Racz N."/>
            <person name="Riley R."/>
            <person name="Savchenko A."/>
            <person name="Shiryaev A."/>
            <person name="Soop K."/>
            <person name="Spirin V."/>
            <person name="Szebenyi C."/>
            <person name="Tomsovsky M."/>
            <person name="Tulloss R.E."/>
            <person name="Uehling J."/>
            <person name="Grigoriev I.V."/>
            <person name="Vagvolgyi C."/>
            <person name="Papp T."/>
            <person name="Martin F.M."/>
            <person name="Miettinen O."/>
            <person name="Hibbett D.S."/>
            <person name="Nagy L.G."/>
        </authorList>
    </citation>
    <scope>NUCLEOTIDE SEQUENCE [LARGE SCALE GENOMIC DNA]</scope>
    <source>
        <strain evidence="1 2">CBS 962.96</strain>
    </source>
</reference>
<dbReference type="EMBL" id="ML179265">
    <property type="protein sequence ID" value="THU92880.1"/>
    <property type="molecule type" value="Genomic_DNA"/>
</dbReference>
<evidence type="ECO:0000313" key="2">
    <source>
        <dbReference type="Proteomes" id="UP000297245"/>
    </source>
</evidence>